<keyword evidence="7" id="KW-1185">Reference proteome</keyword>
<evidence type="ECO:0000256" key="1">
    <source>
        <dbReference type="ARBA" id="ARBA00004141"/>
    </source>
</evidence>
<feature type="transmembrane region" description="Helical" evidence="5">
    <location>
        <begin position="243"/>
        <end position="264"/>
    </location>
</feature>
<evidence type="ECO:0000256" key="5">
    <source>
        <dbReference type="SAM" id="Phobius"/>
    </source>
</evidence>
<feature type="transmembrane region" description="Helical" evidence="5">
    <location>
        <begin position="93"/>
        <end position="114"/>
    </location>
</feature>
<sequence length="302" mass="32569">MRKEVPCVPPSPSFSNIHFVKVIFLFVMDSQVLLGVALSFIGGFSTSIGALFVILSQAPSLKVLGLLQGFAAGLMLSISFFDLTHNALNSLGFMRGNLWFFAGVIFFAVVAKFIPEPTVVPPTSDERSTKKIGKEGNKDIMKRRRRQVLFSGVITAIGISLHNFPEGIAVYLGSMKGLRVGLNLALAIALHNIPEGVAVALPVYFATQSKWEAFKLASLSGFAEPLGVIVVACLFPTSLNPEILEGILGSVGGVMAFLTLHEMLPLAFEYAGQKQSVKAVFCGMAFMSASLYFLRISLPENM</sequence>
<proteinExistence type="predicted"/>
<dbReference type="PANTHER" id="PTHR11040:SF210">
    <property type="entry name" value="ZINC-REGULATED TRANSPORTER 3"/>
    <property type="match status" value="1"/>
</dbReference>
<dbReference type="Pfam" id="PF02535">
    <property type="entry name" value="Zip"/>
    <property type="match status" value="1"/>
</dbReference>
<keyword evidence="3 5" id="KW-1133">Transmembrane helix</keyword>
<evidence type="ECO:0000256" key="3">
    <source>
        <dbReference type="ARBA" id="ARBA00022989"/>
    </source>
</evidence>
<dbReference type="EMBL" id="JAYMYS010000002">
    <property type="protein sequence ID" value="KAK7404512.1"/>
    <property type="molecule type" value="Genomic_DNA"/>
</dbReference>
<dbReference type="GO" id="GO:0005385">
    <property type="term" value="F:zinc ion transmembrane transporter activity"/>
    <property type="evidence" value="ECO:0007669"/>
    <property type="project" value="TreeGrafter"/>
</dbReference>
<keyword evidence="4 5" id="KW-0472">Membrane</keyword>
<feature type="transmembrane region" description="Helical" evidence="5">
    <location>
        <begin position="32"/>
        <end position="56"/>
    </location>
</feature>
<comment type="subcellular location">
    <subcellularLocation>
        <location evidence="1">Membrane</location>
        <topology evidence="1">Multi-pass membrane protein</topology>
    </subcellularLocation>
</comment>
<dbReference type="PANTHER" id="PTHR11040">
    <property type="entry name" value="ZINC/IRON TRANSPORTER"/>
    <property type="match status" value="1"/>
</dbReference>
<comment type="caution">
    <text evidence="6">The sequence shown here is derived from an EMBL/GenBank/DDBJ whole genome shotgun (WGS) entry which is preliminary data.</text>
</comment>
<feature type="transmembrane region" description="Helical" evidence="5">
    <location>
        <begin position="184"/>
        <end position="204"/>
    </location>
</feature>
<organism evidence="6 7">
    <name type="scientific">Psophocarpus tetragonolobus</name>
    <name type="common">Winged bean</name>
    <name type="synonym">Dolichos tetragonolobus</name>
    <dbReference type="NCBI Taxonomy" id="3891"/>
    <lineage>
        <taxon>Eukaryota</taxon>
        <taxon>Viridiplantae</taxon>
        <taxon>Streptophyta</taxon>
        <taxon>Embryophyta</taxon>
        <taxon>Tracheophyta</taxon>
        <taxon>Spermatophyta</taxon>
        <taxon>Magnoliopsida</taxon>
        <taxon>eudicotyledons</taxon>
        <taxon>Gunneridae</taxon>
        <taxon>Pentapetalae</taxon>
        <taxon>rosids</taxon>
        <taxon>fabids</taxon>
        <taxon>Fabales</taxon>
        <taxon>Fabaceae</taxon>
        <taxon>Papilionoideae</taxon>
        <taxon>50 kb inversion clade</taxon>
        <taxon>NPAAA clade</taxon>
        <taxon>indigoferoid/millettioid clade</taxon>
        <taxon>Phaseoleae</taxon>
        <taxon>Psophocarpus</taxon>
    </lineage>
</organism>
<name>A0AAN9XQF1_PSOTE</name>
<evidence type="ECO:0000313" key="7">
    <source>
        <dbReference type="Proteomes" id="UP001386955"/>
    </source>
</evidence>
<feature type="transmembrane region" description="Helical" evidence="5">
    <location>
        <begin position="216"/>
        <end position="237"/>
    </location>
</feature>
<feature type="transmembrane region" description="Helical" evidence="5">
    <location>
        <begin position="63"/>
        <end position="81"/>
    </location>
</feature>
<dbReference type="Proteomes" id="UP001386955">
    <property type="component" value="Unassembled WGS sequence"/>
</dbReference>
<dbReference type="AlphaFoldDB" id="A0AAN9XQF1"/>
<feature type="transmembrane region" description="Helical" evidence="5">
    <location>
        <begin position="276"/>
        <end position="294"/>
    </location>
</feature>
<gene>
    <name evidence="6" type="ORF">VNO78_05458</name>
</gene>
<accession>A0AAN9XQF1</accession>
<protein>
    <recommendedName>
        <fullName evidence="8">Zinc transporter ZTP29</fullName>
    </recommendedName>
</protein>
<feature type="transmembrane region" description="Helical" evidence="5">
    <location>
        <begin position="148"/>
        <end position="164"/>
    </location>
</feature>
<evidence type="ECO:0008006" key="8">
    <source>
        <dbReference type="Google" id="ProtNLM"/>
    </source>
</evidence>
<dbReference type="GO" id="GO:0016020">
    <property type="term" value="C:membrane"/>
    <property type="evidence" value="ECO:0007669"/>
    <property type="project" value="UniProtKB-SubCell"/>
</dbReference>
<keyword evidence="2 5" id="KW-0812">Transmembrane</keyword>
<evidence type="ECO:0000256" key="2">
    <source>
        <dbReference type="ARBA" id="ARBA00022692"/>
    </source>
</evidence>
<reference evidence="6 7" key="1">
    <citation type="submission" date="2024-01" db="EMBL/GenBank/DDBJ databases">
        <title>The genomes of 5 underutilized Papilionoideae crops provide insights into root nodulation and disease resistanc.</title>
        <authorList>
            <person name="Jiang F."/>
        </authorList>
    </citation>
    <scope>NUCLEOTIDE SEQUENCE [LARGE SCALE GENOMIC DNA]</scope>
    <source>
        <strain evidence="6">DUOXIRENSHENG_FW03</strain>
        <tissue evidence="6">Leaves</tissue>
    </source>
</reference>
<evidence type="ECO:0000256" key="4">
    <source>
        <dbReference type="ARBA" id="ARBA00023136"/>
    </source>
</evidence>
<dbReference type="InterPro" id="IPR003689">
    <property type="entry name" value="ZIP"/>
</dbReference>
<evidence type="ECO:0000313" key="6">
    <source>
        <dbReference type="EMBL" id="KAK7404512.1"/>
    </source>
</evidence>